<organism evidence="1 2">
    <name type="scientific">Methanosuratincola subterraneus</name>
    <dbReference type="NCBI Taxonomy" id="2593994"/>
    <lineage>
        <taxon>Archaea</taxon>
        <taxon>Thermoproteota</taxon>
        <taxon>Methanosuratincolia</taxon>
        <taxon>Candidatus Methanomethylicales</taxon>
        <taxon>Candidatus Methanomethylicaceae</taxon>
        <taxon>Candidatus Methanosuratincola (ex Vanwonterghem et al. 2016)</taxon>
    </lineage>
</organism>
<accession>A0A3S4UHP6</accession>
<dbReference type="Proteomes" id="UP000288215">
    <property type="component" value="Unassembled WGS sequence"/>
</dbReference>
<protein>
    <submittedName>
        <fullName evidence="1">Uncharacterized protein</fullName>
    </submittedName>
</protein>
<dbReference type="EMBL" id="RXGA01000001">
    <property type="protein sequence ID" value="RWX74011.1"/>
    <property type="molecule type" value="Genomic_DNA"/>
</dbReference>
<reference evidence="1 2" key="1">
    <citation type="submission" date="2018-12" db="EMBL/GenBank/DDBJ databases">
        <title>The complete genome of the methanogenic archaea of the candidate phylum Verstraetearchaeota, obtained from the metagenome of underground thermal water.</title>
        <authorList>
            <person name="Kadnikov V.V."/>
            <person name="Mardanov A.V."/>
            <person name="Beletsky A.V."/>
            <person name="Karnachuk O.V."/>
            <person name="Ravin N.V."/>
        </authorList>
    </citation>
    <scope>NUCLEOTIDE SEQUENCE [LARGE SCALE GENOMIC DNA]</scope>
    <source>
        <strain evidence="1">Ch88</strain>
    </source>
</reference>
<dbReference type="AlphaFoldDB" id="A0A3S4UHP6"/>
<sequence length="826" mass="87086">MALMLAASSIVQPLEGGQSYVTFYSGGEVLLAPDATIHGGGTGMAYAISEMPRPQAWSEPFTSPPQGVPADQWAEVNGYVFEGTAPSSEALSLNVTNGSLAWTNKGIARAKGTYNFTLWKAFDQPLYAYNISIIIFASKGAWNIHSPPLYLTITAHDQNMAPIVTLRFNTSGTSLYGNASAYGGAPVALLGINNASYAFTLFSGGYGEQATLKQGQSQKLSFTCFAPLKYMSINYFINETAYMDYDAAYTVKVEDVMMTPGAPPAALFGVTAGEWWYTASNGETAAWQVANGAGVLNLTNLPTAFNGEFSSATTGAWVPQGLSIFSVSSGCLNTKGSGVEITNNGLGQPASSYPGALYALPVYGEGDFYVAVRVALSGWTTSPQYTSRIGLAITDTSGSIIAYLTAKFNSPRMSSAINLEDCYYGVQPNNPNGGSLLRYGRSSLTLNISRVGSTWNIYCVETETNFTATGTNAPIGGILLHHANTINGMNAGWDYVRTNLPADIGVLSVSPDQQAVRIGTFYANTTLTYTATNSGMPLLVSSTTQDFGGLKFAGVSEGDLVTLFGSDGSAVFNATVTGGTAEVTVAGVQLPFTGTALVTRIPKSRPIAQYSGYLSGGDTLSLTCDDQGAYSISKVSTGGNWSGVLVTGLQQGWKVTATGGGSNAVVYAGNSGRALVPLPTGTVSLSVFKPTAAVRYTLQQGAAYFLERMLSLPELATSDTIFYEVSTTGYRYKVEAQILSVDRQDSWSLGSLDKMTFRFSIYEGGELMREVAPMVIIGESGTSIPVTKTGAYVFAALIPTGPQPLLVKFKDPKSGIIVEGRLVSGN</sequence>
<evidence type="ECO:0000313" key="2">
    <source>
        <dbReference type="Proteomes" id="UP000288215"/>
    </source>
</evidence>
<comment type="caution">
    <text evidence="1">The sequence shown here is derived from an EMBL/GenBank/DDBJ whole genome shotgun (WGS) entry which is preliminary data.</text>
</comment>
<gene>
    <name evidence="1" type="ORF">Metus_0036</name>
</gene>
<evidence type="ECO:0000313" key="1">
    <source>
        <dbReference type="EMBL" id="RWX74011.1"/>
    </source>
</evidence>
<proteinExistence type="predicted"/>
<name>A0A3S4UHP6_METS7</name>